<evidence type="ECO:0000313" key="5">
    <source>
        <dbReference type="Proteomes" id="UP000185680"/>
    </source>
</evidence>
<dbReference type="EMBL" id="LVWD01000004">
    <property type="protein sequence ID" value="OAD43177.1"/>
    <property type="molecule type" value="Genomic_DNA"/>
</dbReference>
<dbReference type="AlphaFoldDB" id="A0A167ILM1"/>
<dbReference type="EMBL" id="CP017476">
    <property type="protein sequence ID" value="AOW14726.1"/>
    <property type="molecule type" value="Genomic_DNA"/>
</dbReference>
<proteinExistence type="predicted"/>
<sequence>MQKMRRTPDVKEQALSKARQRGERTLNDVAEELNMPLGTLKGWLKTSSKHGVLAPMEYCPPSSITGGADRNLDWFYAVSPFIQSMRLGFGRFGCKSGGGRGKHQCRNNGNRCFGFHENSPEEVTQRFA</sequence>
<dbReference type="Proteomes" id="UP000185680">
    <property type="component" value="Chromosome"/>
</dbReference>
<dbReference type="RefSeq" id="WP_066086601.1">
    <property type="nucleotide sequence ID" value="NZ_CP017476.1"/>
</dbReference>
<reference evidence="2 5" key="2">
    <citation type="submission" date="2016-10" db="EMBL/GenBank/DDBJ databases">
        <title>Hydorgenophaga sp. LPB0072 isolated from gastropod.</title>
        <authorList>
            <person name="Kim E."/>
            <person name="Yi H."/>
        </authorList>
    </citation>
    <scope>NUCLEOTIDE SEQUENCE [LARGE SCALE GENOMIC DNA]</scope>
    <source>
        <strain evidence="2 5">LPB0072</strain>
    </source>
</reference>
<keyword evidence="4" id="KW-1185">Reference proteome</keyword>
<gene>
    <name evidence="2" type="ORF">LPB072_19760</name>
    <name evidence="3" type="ORF">LPB72_04790</name>
</gene>
<evidence type="ECO:0000256" key="1">
    <source>
        <dbReference type="SAM" id="MobiDB-lite"/>
    </source>
</evidence>
<feature type="region of interest" description="Disordered" evidence="1">
    <location>
        <begin position="1"/>
        <end position="25"/>
    </location>
</feature>
<evidence type="ECO:0000313" key="4">
    <source>
        <dbReference type="Proteomes" id="UP000185657"/>
    </source>
</evidence>
<organism evidence="2 5">
    <name type="scientific">Hydrogenophaga crassostreae</name>
    <dbReference type="NCBI Taxonomy" id="1763535"/>
    <lineage>
        <taxon>Bacteria</taxon>
        <taxon>Pseudomonadati</taxon>
        <taxon>Pseudomonadota</taxon>
        <taxon>Betaproteobacteria</taxon>
        <taxon>Burkholderiales</taxon>
        <taxon>Comamonadaceae</taxon>
        <taxon>Hydrogenophaga</taxon>
    </lineage>
</organism>
<dbReference type="KEGG" id="hyl:LPB072_19760"/>
<reference evidence="3 4" key="1">
    <citation type="submission" date="2016-02" db="EMBL/GenBank/DDBJ databases">
        <title>Draft genome sequence of Hydrogenophaga sp. LPB0072.</title>
        <authorList>
            <person name="Shin S.-K."/>
            <person name="Yi H."/>
        </authorList>
    </citation>
    <scope>NUCLEOTIDE SEQUENCE [LARGE SCALE GENOMIC DNA]</scope>
    <source>
        <strain evidence="3 4">LPB0072</strain>
    </source>
</reference>
<evidence type="ECO:0008006" key="6">
    <source>
        <dbReference type="Google" id="ProtNLM"/>
    </source>
</evidence>
<name>A0A167ILM1_9BURK</name>
<dbReference type="OrthoDB" id="9765502at2"/>
<dbReference type="Proteomes" id="UP000185657">
    <property type="component" value="Unassembled WGS sequence"/>
</dbReference>
<protein>
    <recommendedName>
        <fullName evidence="6">HTH psq-type domain-containing protein</fullName>
    </recommendedName>
</protein>
<accession>A0A167ILM1</accession>
<evidence type="ECO:0000313" key="3">
    <source>
        <dbReference type="EMBL" id="OAD43177.1"/>
    </source>
</evidence>
<evidence type="ECO:0000313" key="2">
    <source>
        <dbReference type="EMBL" id="AOW14726.1"/>
    </source>
</evidence>